<dbReference type="Proteomes" id="UP001498771">
    <property type="component" value="Unassembled WGS sequence"/>
</dbReference>
<evidence type="ECO:0000256" key="1">
    <source>
        <dbReference type="ARBA" id="ARBA00004141"/>
    </source>
</evidence>
<evidence type="ECO:0000313" key="8">
    <source>
        <dbReference type="EMBL" id="KAK7202730.1"/>
    </source>
</evidence>
<comment type="caution">
    <text evidence="8">The sequence shown here is derived from an EMBL/GenBank/DDBJ whole genome shotgun (WGS) entry which is preliminary data.</text>
</comment>
<dbReference type="EMBL" id="JBBJBU010000015">
    <property type="protein sequence ID" value="KAK7202730.1"/>
    <property type="molecule type" value="Genomic_DNA"/>
</dbReference>
<dbReference type="Gene3D" id="1.20.1250.20">
    <property type="entry name" value="MFS general substrate transporter like domains"/>
    <property type="match status" value="1"/>
</dbReference>
<comment type="similarity">
    <text evidence="2">Belongs to the major facilitator superfamily. Sugar transporter (TC 2.A.1.1) family.</text>
</comment>
<dbReference type="GeneID" id="90039149"/>
<evidence type="ECO:0000256" key="6">
    <source>
        <dbReference type="ARBA" id="ARBA00023136"/>
    </source>
</evidence>
<evidence type="ECO:0000256" key="2">
    <source>
        <dbReference type="ARBA" id="ARBA00010992"/>
    </source>
</evidence>
<organism evidence="8 9">
    <name type="scientific">Myxozyma melibiosi</name>
    <dbReference type="NCBI Taxonomy" id="54550"/>
    <lineage>
        <taxon>Eukaryota</taxon>
        <taxon>Fungi</taxon>
        <taxon>Dikarya</taxon>
        <taxon>Ascomycota</taxon>
        <taxon>Saccharomycotina</taxon>
        <taxon>Lipomycetes</taxon>
        <taxon>Lipomycetales</taxon>
        <taxon>Lipomycetaceae</taxon>
        <taxon>Myxozyma</taxon>
    </lineage>
</organism>
<evidence type="ECO:0000259" key="7">
    <source>
        <dbReference type="PROSITE" id="PS50850"/>
    </source>
</evidence>
<reference evidence="8 9" key="1">
    <citation type="submission" date="2024-03" db="EMBL/GenBank/DDBJ databases">
        <title>Genome-scale model development and genomic sequencing of the oleaginous clade Lipomyces.</title>
        <authorList>
            <consortium name="Lawrence Berkeley National Laboratory"/>
            <person name="Czajka J.J."/>
            <person name="Han Y."/>
            <person name="Kim J."/>
            <person name="Mondo S.J."/>
            <person name="Hofstad B.A."/>
            <person name="Robles A."/>
            <person name="Haridas S."/>
            <person name="Riley R."/>
            <person name="LaButti K."/>
            <person name="Pangilinan J."/>
            <person name="Andreopoulos W."/>
            <person name="Lipzen A."/>
            <person name="Yan J."/>
            <person name="Wang M."/>
            <person name="Ng V."/>
            <person name="Grigoriev I.V."/>
            <person name="Spatafora J.W."/>
            <person name="Magnuson J.K."/>
            <person name="Baker S.E."/>
            <person name="Pomraning K.R."/>
        </authorList>
    </citation>
    <scope>NUCLEOTIDE SEQUENCE [LARGE SCALE GENOMIC DNA]</scope>
    <source>
        <strain evidence="8 9">Phaff 52-87</strain>
    </source>
</reference>
<keyword evidence="5" id="KW-1133">Transmembrane helix</keyword>
<evidence type="ECO:0000313" key="9">
    <source>
        <dbReference type="Proteomes" id="UP001498771"/>
    </source>
</evidence>
<keyword evidence="6" id="KW-0472">Membrane</keyword>
<sequence length="84" mass="9015">MLPRYYNPYLVAFAATIGGMLFGFDVSSVSAFVDDDDYRKFFNYPDSTEQGGITASMAGGSFLSSLAAGSISDRIGRCVQSVFS</sequence>
<evidence type="ECO:0000256" key="5">
    <source>
        <dbReference type="ARBA" id="ARBA00022989"/>
    </source>
</evidence>
<dbReference type="InterPro" id="IPR036259">
    <property type="entry name" value="MFS_trans_sf"/>
</dbReference>
<comment type="subcellular location">
    <subcellularLocation>
        <location evidence="1">Membrane</location>
        <topology evidence="1">Multi-pass membrane protein</topology>
    </subcellularLocation>
</comment>
<proteinExistence type="inferred from homology"/>
<dbReference type="PANTHER" id="PTHR48022">
    <property type="entry name" value="PLASTIDIC GLUCOSE TRANSPORTER 4"/>
    <property type="match status" value="1"/>
</dbReference>
<dbReference type="PANTHER" id="PTHR48022:SF7">
    <property type="entry name" value="MAJOR FACILITATOR SUPERFAMILY (MFS) PROFILE DOMAIN-CONTAINING PROTEIN-RELATED"/>
    <property type="match status" value="1"/>
</dbReference>
<dbReference type="PROSITE" id="PS50850">
    <property type="entry name" value="MFS"/>
    <property type="match status" value="1"/>
</dbReference>
<name>A0ABR1EYS0_9ASCO</name>
<protein>
    <recommendedName>
        <fullName evidence="7">Major facilitator superfamily (MFS) profile domain-containing protein</fullName>
    </recommendedName>
</protein>
<dbReference type="Pfam" id="PF00083">
    <property type="entry name" value="Sugar_tr"/>
    <property type="match status" value="1"/>
</dbReference>
<feature type="domain" description="Major facilitator superfamily (MFS) profile" evidence="7">
    <location>
        <begin position="11"/>
        <end position="84"/>
    </location>
</feature>
<dbReference type="SUPFAM" id="SSF103473">
    <property type="entry name" value="MFS general substrate transporter"/>
    <property type="match status" value="1"/>
</dbReference>
<evidence type="ECO:0000256" key="3">
    <source>
        <dbReference type="ARBA" id="ARBA00022448"/>
    </source>
</evidence>
<keyword evidence="4" id="KW-0812">Transmembrane</keyword>
<dbReference type="InterPro" id="IPR020846">
    <property type="entry name" value="MFS_dom"/>
</dbReference>
<dbReference type="InterPro" id="IPR005828">
    <property type="entry name" value="MFS_sugar_transport-like"/>
</dbReference>
<dbReference type="InterPro" id="IPR050360">
    <property type="entry name" value="MFS_Sugar_Transporters"/>
</dbReference>
<gene>
    <name evidence="8" type="ORF">BZA70DRAFT_284814</name>
</gene>
<evidence type="ECO:0000256" key="4">
    <source>
        <dbReference type="ARBA" id="ARBA00022692"/>
    </source>
</evidence>
<dbReference type="RefSeq" id="XP_064765763.1">
    <property type="nucleotide sequence ID" value="XM_064913637.1"/>
</dbReference>
<keyword evidence="3" id="KW-0813">Transport</keyword>
<keyword evidence="9" id="KW-1185">Reference proteome</keyword>
<accession>A0ABR1EYS0</accession>